<feature type="transmembrane region" description="Helical" evidence="2">
    <location>
        <begin position="41"/>
        <end position="60"/>
    </location>
</feature>
<reference evidence="3 4" key="1">
    <citation type="submission" date="2023-07" db="EMBL/GenBank/DDBJ databases">
        <title>Sequencing the genomes of 1000 actinobacteria strains.</title>
        <authorList>
            <person name="Klenk H.-P."/>
        </authorList>
    </citation>
    <scope>NUCLEOTIDE SEQUENCE [LARGE SCALE GENOMIC DNA]</scope>
    <source>
        <strain evidence="3 4">DSM 44388</strain>
    </source>
</reference>
<protein>
    <submittedName>
        <fullName evidence="3">Uncharacterized protein</fullName>
    </submittedName>
</protein>
<feature type="region of interest" description="Disordered" evidence="1">
    <location>
        <begin position="163"/>
        <end position="192"/>
    </location>
</feature>
<feature type="transmembrane region" description="Helical" evidence="2">
    <location>
        <begin position="12"/>
        <end position="29"/>
    </location>
</feature>
<sequence>MIPGLVTTPRWIPAVLGGIGAGGLVYAFLPAVAPGPAAPRVLVGVATGVILGLLAGSLTAEATRRAAAVAELDTPDELKKALRAARSGPAPADPRIGAAAHRLVTWQRHRAEEDRAAAGWTVVPGFAFSVVLALLATPWLLLFSAGFVVLLVRARRRPAQLARRAEALSQSRSEHQQQDRGQHRGPDQADGQ</sequence>
<dbReference type="EMBL" id="JAUSQZ010000001">
    <property type="protein sequence ID" value="MDP9824985.1"/>
    <property type="molecule type" value="Genomic_DNA"/>
</dbReference>
<evidence type="ECO:0000256" key="1">
    <source>
        <dbReference type="SAM" id="MobiDB-lite"/>
    </source>
</evidence>
<organism evidence="3 4">
    <name type="scientific">Kineosporia succinea</name>
    <dbReference type="NCBI Taxonomy" id="84632"/>
    <lineage>
        <taxon>Bacteria</taxon>
        <taxon>Bacillati</taxon>
        <taxon>Actinomycetota</taxon>
        <taxon>Actinomycetes</taxon>
        <taxon>Kineosporiales</taxon>
        <taxon>Kineosporiaceae</taxon>
        <taxon>Kineosporia</taxon>
    </lineage>
</organism>
<keyword evidence="2" id="KW-0812">Transmembrane</keyword>
<name>A0ABT9NYB6_9ACTN</name>
<gene>
    <name evidence="3" type="ORF">J2S57_000734</name>
</gene>
<dbReference type="RefSeq" id="WP_307238297.1">
    <property type="nucleotide sequence ID" value="NZ_JAUSQZ010000001.1"/>
</dbReference>
<keyword evidence="2" id="KW-1133">Transmembrane helix</keyword>
<accession>A0ABT9NYB6</accession>
<feature type="transmembrane region" description="Helical" evidence="2">
    <location>
        <begin position="126"/>
        <end position="154"/>
    </location>
</feature>
<evidence type="ECO:0000256" key="2">
    <source>
        <dbReference type="SAM" id="Phobius"/>
    </source>
</evidence>
<evidence type="ECO:0000313" key="4">
    <source>
        <dbReference type="Proteomes" id="UP001235712"/>
    </source>
</evidence>
<dbReference type="Proteomes" id="UP001235712">
    <property type="component" value="Unassembled WGS sequence"/>
</dbReference>
<keyword evidence="4" id="KW-1185">Reference proteome</keyword>
<comment type="caution">
    <text evidence="3">The sequence shown here is derived from an EMBL/GenBank/DDBJ whole genome shotgun (WGS) entry which is preliminary data.</text>
</comment>
<proteinExistence type="predicted"/>
<feature type="compositionally biased region" description="Basic and acidic residues" evidence="1">
    <location>
        <begin position="172"/>
        <end position="192"/>
    </location>
</feature>
<keyword evidence="2" id="KW-0472">Membrane</keyword>
<evidence type="ECO:0000313" key="3">
    <source>
        <dbReference type="EMBL" id="MDP9824985.1"/>
    </source>
</evidence>